<dbReference type="InterPro" id="IPR001753">
    <property type="entry name" value="Enoyl-CoA_hydra/iso"/>
</dbReference>
<dbReference type="CDD" id="cd06558">
    <property type="entry name" value="crotonase-like"/>
    <property type="match status" value="1"/>
</dbReference>
<dbReference type="PANTHER" id="PTHR42964">
    <property type="entry name" value="ENOYL-COA HYDRATASE"/>
    <property type="match status" value="1"/>
</dbReference>
<reference evidence="2" key="1">
    <citation type="submission" date="2015-09" db="EMBL/GenBank/DDBJ databases">
        <title>Draft Genome Sequences of Two Novel Amoeba-resistant Intranuclear Bacteria, Candidatus Berkiella cookevillensis and Candidatus Berkiella aquae.</title>
        <authorList>
            <person name="Mehari Y.T."/>
            <person name="Arivett B.A."/>
            <person name="Farone A.L."/>
            <person name="Gunderson J.H."/>
            <person name="Farone M.B."/>
        </authorList>
    </citation>
    <scope>NUCLEOTIDE SEQUENCE [LARGE SCALE GENOMIC DNA]</scope>
    <source>
        <strain evidence="2">CC99</strain>
    </source>
</reference>
<name>A0A0Q9YUA7_9GAMM</name>
<accession>A0A0Q9YUA7</accession>
<dbReference type="STRING" id="437022.CC99x_00637"/>
<evidence type="ECO:0000313" key="3">
    <source>
        <dbReference type="EMBL" id="MCS5707621.1"/>
    </source>
</evidence>
<dbReference type="Gene3D" id="1.10.12.10">
    <property type="entry name" value="Lyase 2-enoyl-coa Hydratase, Chain A, domain 2"/>
    <property type="match status" value="1"/>
</dbReference>
<dbReference type="Gene3D" id="3.90.226.10">
    <property type="entry name" value="2-enoyl-CoA Hydratase, Chain A, domain 1"/>
    <property type="match status" value="1"/>
</dbReference>
<reference evidence="3" key="2">
    <citation type="journal article" date="2016" name="Genome Announc.">
        <title>Draft Genome Sequences of Two Novel Amoeba-Resistant Intranuclear Bacteria, 'Candidatus Berkiella cookevillensis' and 'Candidatus Berkiella aquae'.</title>
        <authorList>
            <person name="Mehari Y.T."/>
            <person name="Arivett B.A."/>
            <person name="Farone A.L."/>
            <person name="Gunderson J.H."/>
            <person name="Farone M.B."/>
        </authorList>
    </citation>
    <scope>NUCLEOTIDE SEQUENCE</scope>
    <source>
        <strain evidence="3">CC99</strain>
    </source>
</reference>
<keyword evidence="4" id="KW-1185">Reference proteome</keyword>
<dbReference type="OrthoDB" id="9807606at2"/>
<dbReference type="PATRIC" id="fig|1590042.3.peg.655"/>
<proteinExistence type="inferred from homology"/>
<comment type="caution">
    <text evidence="2">The sequence shown here is derived from an EMBL/GenBank/DDBJ whole genome shotgun (WGS) entry which is preliminary data.</text>
</comment>
<keyword evidence="2" id="KW-0413">Isomerase</keyword>
<dbReference type="EMBL" id="LKHV01000002">
    <property type="protein sequence ID" value="KRG19624.1"/>
    <property type="molecule type" value="Genomic_DNA"/>
</dbReference>
<reference evidence="3" key="3">
    <citation type="submission" date="2021-06" db="EMBL/GenBank/DDBJ databases">
        <title>Genomic Description and Analysis of Intracellular Bacteria, Candidatus Berkiella cookevillensis and Candidatus Berkiella aquae.</title>
        <authorList>
            <person name="Kidane D.T."/>
            <person name="Mehari Y.T."/>
            <person name="Rice F.C."/>
            <person name="Arivett B.A."/>
            <person name="Farone A.L."/>
            <person name="Berk S.G."/>
            <person name="Farone M.B."/>
        </authorList>
    </citation>
    <scope>NUCLEOTIDE SEQUENCE</scope>
    <source>
        <strain evidence="3">CC99</strain>
    </source>
</reference>
<dbReference type="EMBL" id="LKHV02000001">
    <property type="protein sequence ID" value="MCS5707621.1"/>
    <property type="molecule type" value="Genomic_DNA"/>
</dbReference>
<dbReference type="SUPFAM" id="SSF52096">
    <property type="entry name" value="ClpP/crotonase"/>
    <property type="match status" value="1"/>
</dbReference>
<dbReference type="InterPro" id="IPR014748">
    <property type="entry name" value="Enoyl-CoA_hydra_C"/>
</dbReference>
<dbReference type="GO" id="GO:0008300">
    <property type="term" value="P:isoprenoid catabolic process"/>
    <property type="evidence" value="ECO:0007669"/>
    <property type="project" value="TreeGrafter"/>
</dbReference>
<protein>
    <submittedName>
        <fullName evidence="2">1,2-epoxyphenylacetyl-CoA isomerase</fullName>
        <ecNumber evidence="2">5.3.3.18</ecNumber>
    </submittedName>
    <submittedName>
        <fullName evidence="3">Enoyl-CoA hydratase/isomerase family protein</fullName>
    </submittedName>
</protein>
<dbReference type="Pfam" id="PF00378">
    <property type="entry name" value="ECH_1"/>
    <property type="match status" value="1"/>
</dbReference>
<dbReference type="RefSeq" id="WP_057623574.1">
    <property type="nucleotide sequence ID" value="NZ_LKHV02000001.1"/>
</dbReference>
<dbReference type="InterPro" id="IPR051683">
    <property type="entry name" value="Enoyl-CoA_Hydratase/Isomerase"/>
</dbReference>
<sequence>MSTDSFILSETDKRGVTTLTLNRPDKHNAFDDGMIEQLTYFIKEAISNENTRIILLKAQGKNFSAGADLNWMKSMAQYSEEENIDDATDLGKLMHVLYHSPKPTIAVVQGKTFGGGVGLVACCQIVIAQKDASFCFSEARLGIIPAVISPFILNAIGPRWTRHYFLTAKTFNAQEAHMIGLCQEIVEENELSNKVNETIHHLLANGPVALETINKLVNELTPLSINDNLLQSTATLIAKIRISQEGQAGLNAFLNKMKPKWAIHD</sequence>
<dbReference type="AlphaFoldDB" id="A0A0Q9YUA7"/>
<dbReference type="Proteomes" id="UP000051494">
    <property type="component" value="Unassembled WGS sequence"/>
</dbReference>
<evidence type="ECO:0000313" key="2">
    <source>
        <dbReference type="EMBL" id="KRG19624.1"/>
    </source>
</evidence>
<dbReference type="PANTHER" id="PTHR42964:SF1">
    <property type="entry name" value="POLYKETIDE BIOSYNTHESIS ENOYL-COA HYDRATASE PKSH-RELATED"/>
    <property type="match status" value="1"/>
</dbReference>
<comment type="similarity">
    <text evidence="1">Belongs to the enoyl-CoA hydratase/isomerase family.</text>
</comment>
<gene>
    <name evidence="2" type="primary">paaG</name>
    <name evidence="3" type="ORF">CC99x_001745</name>
    <name evidence="2" type="ORF">CC99x_00637</name>
</gene>
<organism evidence="2">
    <name type="scientific">Candidatus Berkiella cookevillensis</name>
    <dbReference type="NCBI Taxonomy" id="437022"/>
    <lineage>
        <taxon>Bacteria</taxon>
        <taxon>Pseudomonadati</taxon>
        <taxon>Pseudomonadota</taxon>
        <taxon>Gammaproteobacteria</taxon>
        <taxon>Candidatus Berkiellales</taxon>
        <taxon>Candidatus Berkiellaceae</taxon>
        <taxon>Candidatus Berkiella</taxon>
    </lineage>
</organism>
<dbReference type="GO" id="GO:0016853">
    <property type="term" value="F:isomerase activity"/>
    <property type="evidence" value="ECO:0007669"/>
    <property type="project" value="UniProtKB-KW"/>
</dbReference>
<dbReference type="EC" id="5.3.3.18" evidence="2"/>
<evidence type="ECO:0000256" key="1">
    <source>
        <dbReference type="ARBA" id="ARBA00005254"/>
    </source>
</evidence>
<evidence type="ECO:0000313" key="4">
    <source>
        <dbReference type="Proteomes" id="UP000051494"/>
    </source>
</evidence>
<dbReference type="InterPro" id="IPR029045">
    <property type="entry name" value="ClpP/crotonase-like_dom_sf"/>
</dbReference>